<dbReference type="InterPro" id="IPR000847">
    <property type="entry name" value="LysR_HTH_N"/>
</dbReference>
<comment type="caution">
    <text evidence="6">The sequence shown here is derived from an EMBL/GenBank/DDBJ whole genome shotgun (WGS) entry which is preliminary data.</text>
</comment>
<dbReference type="InterPro" id="IPR050950">
    <property type="entry name" value="HTH-type_LysR_regulators"/>
</dbReference>
<dbReference type="SUPFAM" id="SSF53850">
    <property type="entry name" value="Periplasmic binding protein-like II"/>
    <property type="match status" value="1"/>
</dbReference>
<evidence type="ECO:0000256" key="4">
    <source>
        <dbReference type="ARBA" id="ARBA00023163"/>
    </source>
</evidence>
<evidence type="ECO:0000256" key="1">
    <source>
        <dbReference type="ARBA" id="ARBA00009437"/>
    </source>
</evidence>
<dbReference type="Gene3D" id="1.10.10.10">
    <property type="entry name" value="Winged helix-like DNA-binding domain superfamily/Winged helix DNA-binding domain"/>
    <property type="match status" value="1"/>
</dbReference>
<name>A0ABV3RT75_9RHOB</name>
<reference evidence="6 7" key="1">
    <citation type="submission" date="2024-07" db="EMBL/GenBank/DDBJ databases">
        <title>Marimonas sp.nov., isolated from tidal-flat sediment.</title>
        <authorList>
            <person name="Jayan J.N."/>
            <person name="Lee S.S."/>
        </authorList>
    </citation>
    <scope>NUCLEOTIDE SEQUENCE [LARGE SCALE GENOMIC DNA]</scope>
    <source>
        <strain evidence="6 7">MJW-29</strain>
    </source>
</reference>
<dbReference type="InterPro" id="IPR005119">
    <property type="entry name" value="LysR_subst-bd"/>
</dbReference>
<evidence type="ECO:0000256" key="2">
    <source>
        <dbReference type="ARBA" id="ARBA00023015"/>
    </source>
</evidence>
<comment type="similarity">
    <text evidence="1">Belongs to the LysR transcriptional regulatory family.</text>
</comment>
<keyword evidence="3" id="KW-0238">DNA-binding</keyword>
<accession>A0ABV3RT75</accession>
<dbReference type="PROSITE" id="PS50931">
    <property type="entry name" value="HTH_LYSR"/>
    <property type="match status" value="1"/>
</dbReference>
<dbReference type="InterPro" id="IPR036388">
    <property type="entry name" value="WH-like_DNA-bd_sf"/>
</dbReference>
<dbReference type="SUPFAM" id="SSF46785">
    <property type="entry name" value="Winged helix' DNA-binding domain"/>
    <property type="match status" value="1"/>
</dbReference>
<dbReference type="Gene3D" id="3.40.190.10">
    <property type="entry name" value="Periplasmic binding protein-like II"/>
    <property type="match status" value="2"/>
</dbReference>
<proteinExistence type="inferred from homology"/>
<protein>
    <submittedName>
        <fullName evidence="6">LysR family transcriptional regulator</fullName>
    </submittedName>
</protein>
<evidence type="ECO:0000256" key="3">
    <source>
        <dbReference type="ARBA" id="ARBA00023125"/>
    </source>
</evidence>
<evidence type="ECO:0000313" key="6">
    <source>
        <dbReference type="EMBL" id="MEW9922207.1"/>
    </source>
</evidence>
<evidence type="ECO:0000259" key="5">
    <source>
        <dbReference type="PROSITE" id="PS50931"/>
    </source>
</evidence>
<feature type="domain" description="HTH lysR-type" evidence="5">
    <location>
        <begin position="1"/>
        <end position="58"/>
    </location>
</feature>
<keyword evidence="7" id="KW-1185">Reference proteome</keyword>
<gene>
    <name evidence="6" type="ORF">AB2B41_21625</name>
</gene>
<dbReference type="Pfam" id="PF03466">
    <property type="entry name" value="LysR_substrate"/>
    <property type="match status" value="1"/>
</dbReference>
<dbReference type="PRINTS" id="PR00039">
    <property type="entry name" value="HTHLYSR"/>
</dbReference>
<dbReference type="PANTHER" id="PTHR30419">
    <property type="entry name" value="HTH-TYPE TRANSCRIPTIONAL REGULATOR YBHD"/>
    <property type="match status" value="1"/>
</dbReference>
<sequence length="302" mass="33896">MDPKHLMQLATIVELGSLTKAAQRLNTTQPSLSRVVKVIEDRVGGAVLRRDRYGVSPTEIGARLAEDGREIMHRAQRADLSIEKWRSGIGELRVGVGPMLATTIMGDFLAGLVGTRMGYGLKIYCEYAARLLERLHNDQLDVAIMPYDLNRQDGQLIRETLFQDRLAIFVGQDDPLAAAREVPPAALAQHNWISVGEISGLFDVTRDTLDRLGLHSVTPALENTGDVTMTFRILERTRSCCMLPFRVLGTFQDDFRIAPVDLSVELPLRNVGFWTTPSMRDRPECIDFKKRLSGYLEKLQLF</sequence>
<dbReference type="RefSeq" id="WP_367879904.1">
    <property type="nucleotide sequence ID" value="NZ_JBFNXX010000036.1"/>
</dbReference>
<keyword evidence="4" id="KW-0804">Transcription</keyword>
<dbReference type="InterPro" id="IPR036390">
    <property type="entry name" value="WH_DNA-bd_sf"/>
</dbReference>
<evidence type="ECO:0000313" key="7">
    <source>
        <dbReference type="Proteomes" id="UP001556098"/>
    </source>
</evidence>
<dbReference type="Pfam" id="PF00126">
    <property type="entry name" value="HTH_1"/>
    <property type="match status" value="1"/>
</dbReference>
<dbReference type="Proteomes" id="UP001556098">
    <property type="component" value="Unassembled WGS sequence"/>
</dbReference>
<dbReference type="EMBL" id="JBFNXX010000036">
    <property type="protein sequence ID" value="MEW9922207.1"/>
    <property type="molecule type" value="Genomic_DNA"/>
</dbReference>
<organism evidence="6 7">
    <name type="scientific">Sulfitobacter sediminis</name>
    <dbReference type="NCBI Taxonomy" id="3234186"/>
    <lineage>
        <taxon>Bacteria</taxon>
        <taxon>Pseudomonadati</taxon>
        <taxon>Pseudomonadota</taxon>
        <taxon>Alphaproteobacteria</taxon>
        <taxon>Rhodobacterales</taxon>
        <taxon>Roseobacteraceae</taxon>
        <taxon>Sulfitobacter</taxon>
    </lineage>
</organism>
<keyword evidence="2" id="KW-0805">Transcription regulation</keyword>